<evidence type="ECO:0000256" key="2">
    <source>
        <dbReference type="SAM" id="SignalP"/>
    </source>
</evidence>
<dbReference type="AlphaFoldDB" id="A0A3D9DHJ4"/>
<evidence type="ECO:0000313" key="4">
    <source>
        <dbReference type="EMBL" id="REC77484.1"/>
    </source>
</evidence>
<dbReference type="Pfam" id="PF18962">
    <property type="entry name" value="Por_Secre_tail"/>
    <property type="match status" value="1"/>
</dbReference>
<keyword evidence="5" id="KW-1185">Reference proteome</keyword>
<organism evidence="4 5">
    <name type="scientific">Chryseobacterium elymi</name>
    <dbReference type="NCBI Taxonomy" id="395936"/>
    <lineage>
        <taxon>Bacteria</taxon>
        <taxon>Pseudomonadati</taxon>
        <taxon>Bacteroidota</taxon>
        <taxon>Flavobacteriia</taxon>
        <taxon>Flavobacteriales</taxon>
        <taxon>Weeksellaceae</taxon>
        <taxon>Chryseobacterium group</taxon>
        <taxon>Chryseobacterium</taxon>
    </lineage>
</organism>
<evidence type="ECO:0000256" key="1">
    <source>
        <dbReference type="ARBA" id="ARBA00022729"/>
    </source>
</evidence>
<dbReference type="InterPro" id="IPR026444">
    <property type="entry name" value="Secre_tail"/>
</dbReference>
<gene>
    <name evidence="4" type="ORF">DRF60_10865</name>
</gene>
<keyword evidence="1 2" id="KW-0732">Signal</keyword>
<dbReference type="OrthoDB" id="1210035at2"/>
<name>A0A3D9DHJ4_9FLAO</name>
<dbReference type="NCBIfam" id="TIGR04183">
    <property type="entry name" value="Por_Secre_tail"/>
    <property type="match status" value="1"/>
</dbReference>
<accession>A0A3D9DHJ4</accession>
<feature type="signal peptide" evidence="2">
    <location>
        <begin position="1"/>
        <end position="20"/>
    </location>
</feature>
<dbReference type="RefSeq" id="WP_116012092.1">
    <property type="nucleotide sequence ID" value="NZ_QNUH01000008.1"/>
</dbReference>
<evidence type="ECO:0000313" key="5">
    <source>
        <dbReference type="Proteomes" id="UP000257030"/>
    </source>
</evidence>
<evidence type="ECO:0000259" key="3">
    <source>
        <dbReference type="Pfam" id="PF18962"/>
    </source>
</evidence>
<feature type="chain" id="PRO_5017551218" description="Secretion system C-terminal sorting domain-containing protein" evidence="2">
    <location>
        <begin position="21"/>
        <end position="432"/>
    </location>
</feature>
<comment type="caution">
    <text evidence="4">The sequence shown here is derived from an EMBL/GenBank/DDBJ whole genome shotgun (WGS) entry which is preliminary data.</text>
</comment>
<dbReference type="EMBL" id="QNUH01000008">
    <property type="protein sequence ID" value="REC77484.1"/>
    <property type="molecule type" value="Genomic_DNA"/>
</dbReference>
<feature type="domain" description="Secretion system C-terminal sorting" evidence="3">
    <location>
        <begin position="360"/>
        <end position="425"/>
    </location>
</feature>
<dbReference type="Proteomes" id="UP000257030">
    <property type="component" value="Unassembled WGS sequence"/>
</dbReference>
<proteinExistence type="predicted"/>
<protein>
    <recommendedName>
        <fullName evidence="3">Secretion system C-terminal sorting domain-containing protein</fullName>
    </recommendedName>
</protein>
<reference evidence="4 5" key="1">
    <citation type="journal article" date="2010" name="Syst. Appl. Microbiol.">
        <title>Four new species of Chryseobacterium from the rhizosphere of coastal sand dune plants, Chryseobacterium elymi sp. nov., Chryseobacterium hagamense sp. nov., Chryseobacterium lathyri sp. nov. and Chryseobacterium rhizosphaerae sp. nov.</title>
        <authorList>
            <person name="Cho S.H."/>
            <person name="Lee K.S."/>
            <person name="Shin D.S."/>
            <person name="Han J.H."/>
            <person name="Park K.S."/>
            <person name="Lee C.H."/>
            <person name="Park K.H."/>
            <person name="Kim S.B."/>
        </authorList>
    </citation>
    <scope>NUCLEOTIDE SEQUENCE [LARGE SCALE GENOMIC DNA]</scope>
    <source>
        <strain evidence="4 5">KCTC 22547</strain>
    </source>
</reference>
<sequence length="432" mass="46449">MKKIYLLSACLFLSSLNAQTNLRVLNGWGTRLYDINNKGNAVHSGGYYSYATDTSTPIETIANATNRLNNTENIAGSMPFTAADGSDLSQAAYRKNGIWTPIGYFPGDVPGNSWFGDAKGISANSVYVTGQMTSGNAGSSYPFIYNTETNILTKLTGDLLYTNGRGADVNDNGAVAGWIDREDLFGAGTFRVPAYFDQNGDSHYIDFSNLEYGEANDVNNAGQVVGYKGSKAFIYNINTNVYQAFDAPAGYTDAVFVSVSENGTAVGYCGMIGDREVIIYHPSLGASPILLTDLLTSQSVPITTFDAKLGTGMGISPDGKYICGFDNTIPPIFAAGWIVKLDNLILSASDIKNNSLKFNIYPNPVQDILNISSEKIIKTVSIYDINGKMLIRDQAINKINAKIDVSVLNTGVYLGSATLGDGTIKTFKIIKK</sequence>